<protein>
    <submittedName>
        <fullName evidence="2">Glycoside hydrolase family 76 protein</fullName>
    </submittedName>
</protein>
<dbReference type="SUPFAM" id="SSF48208">
    <property type="entry name" value="Six-hairpin glycosidases"/>
    <property type="match status" value="1"/>
</dbReference>
<dbReference type="PANTHER" id="PTHR47791">
    <property type="entry name" value="MEIOTICALLY UP-REGULATED GENE 191 PROTEIN"/>
    <property type="match status" value="1"/>
</dbReference>
<dbReference type="Pfam" id="PF03663">
    <property type="entry name" value="Glyco_hydro_76"/>
    <property type="match status" value="1"/>
</dbReference>
<gene>
    <name evidence="2" type="ORF">RM539_14945</name>
</gene>
<keyword evidence="3" id="KW-1185">Reference proteome</keyword>
<dbReference type="InterPro" id="IPR014512">
    <property type="entry name" value="O_gly_hydro"/>
</dbReference>
<evidence type="ECO:0000256" key="1">
    <source>
        <dbReference type="SAM" id="MobiDB-lite"/>
    </source>
</evidence>
<accession>A0ABU3D8N4</accession>
<evidence type="ECO:0000313" key="3">
    <source>
        <dbReference type="Proteomes" id="UP001262582"/>
    </source>
</evidence>
<proteinExistence type="predicted"/>
<feature type="region of interest" description="Disordered" evidence="1">
    <location>
        <begin position="26"/>
        <end position="49"/>
    </location>
</feature>
<dbReference type="GO" id="GO:0016787">
    <property type="term" value="F:hydrolase activity"/>
    <property type="evidence" value="ECO:0007669"/>
    <property type="project" value="UniProtKB-KW"/>
</dbReference>
<organism evidence="2 3">
    <name type="scientific">Autumnicola musiva</name>
    <dbReference type="NCBI Taxonomy" id="3075589"/>
    <lineage>
        <taxon>Bacteria</taxon>
        <taxon>Pseudomonadati</taxon>
        <taxon>Bacteroidota</taxon>
        <taxon>Flavobacteriia</taxon>
        <taxon>Flavobacteriales</taxon>
        <taxon>Flavobacteriaceae</taxon>
        <taxon>Autumnicola</taxon>
    </lineage>
</organism>
<name>A0ABU3D8N4_9FLAO</name>
<dbReference type="InterPro" id="IPR005198">
    <property type="entry name" value="Glyco_hydro_76"/>
</dbReference>
<dbReference type="InterPro" id="IPR008928">
    <property type="entry name" value="6-hairpin_glycosidase_sf"/>
</dbReference>
<dbReference type="RefSeq" id="WP_311504224.1">
    <property type="nucleotide sequence ID" value="NZ_JAVRHK010000013.1"/>
</dbReference>
<comment type="caution">
    <text evidence="2">The sequence shown here is derived from an EMBL/GenBank/DDBJ whole genome shotgun (WGS) entry which is preliminary data.</text>
</comment>
<dbReference type="EMBL" id="JAVRHK010000013">
    <property type="protein sequence ID" value="MDT0677882.1"/>
    <property type="molecule type" value="Genomic_DNA"/>
</dbReference>
<sequence>MNIKGMHVIVITLLLGIFSCSSDPSIEDQMVDPTKEDGGENPPEETLSHKEKAMATYEMIQELYKNGDLYKENFPEQSGEREYSYLWPYVGMLTAGNILYELGYERSILDKEFEGLNAYYDDRSNLPTYQAYPVSGGSTDHYYDDSAIVAMELIKAYELTNDSFYLDRAKKVTEFIMSGEDSRMGGGLYWFEGQSENCTSGPNCMKAANTSAYAAYVATEMYQLTNDTQYLTFAKRVYDWTYNTLRDPSDNLYWNDINIGSEEINTTKWTYNAAMMIMSGINLYEISDDQEYLNQAISTARAAYSKFTKVINGRIFYQTNDSWFNVELLTAFIQLSEYDSKSDEYVEVFIDNMDYAWENARNDEGQFYEDWSGNNQGRYYWLLHQAALVEAYGRAAIYEKQ</sequence>
<keyword evidence="2" id="KW-0378">Hydrolase</keyword>
<dbReference type="PANTHER" id="PTHR47791:SF4">
    <property type="entry name" value="(PUTATIVE SECRETED PROTEIN)-RELATED"/>
    <property type="match status" value="1"/>
</dbReference>
<dbReference type="PIRSF" id="PIRSF021505">
    <property type="entry name" value="O_gly_hdrol"/>
    <property type="match status" value="1"/>
</dbReference>
<evidence type="ECO:0000313" key="2">
    <source>
        <dbReference type="EMBL" id="MDT0677882.1"/>
    </source>
</evidence>
<dbReference type="Gene3D" id="1.50.10.20">
    <property type="match status" value="1"/>
</dbReference>
<dbReference type="PROSITE" id="PS51257">
    <property type="entry name" value="PROKAR_LIPOPROTEIN"/>
    <property type="match status" value="1"/>
</dbReference>
<reference evidence="2 3" key="1">
    <citation type="submission" date="2023-09" db="EMBL/GenBank/DDBJ databases">
        <authorList>
            <person name="Rey-Velasco X."/>
        </authorList>
    </citation>
    <scope>NUCLEOTIDE SEQUENCE [LARGE SCALE GENOMIC DNA]</scope>
    <source>
        <strain evidence="2 3">F117</strain>
    </source>
</reference>
<dbReference type="Proteomes" id="UP001262582">
    <property type="component" value="Unassembled WGS sequence"/>
</dbReference>
<dbReference type="InterPro" id="IPR053169">
    <property type="entry name" value="MUG_Protein"/>
</dbReference>